<keyword evidence="1" id="KW-0378">Hydrolase</keyword>
<protein>
    <submittedName>
        <fullName evidence="4">Dipeptidyl peptidase family member 6</fullName>
    </submittedName>
</protein>
<dbReference type="AlphaFoldDB" id="F1KWU2"/>
<proteinExistence type="evidence at transcript level"/>
<feature type="signal peptide" evidence="2">
    <location>
        <begin position="1"/>
        <end position="20"/>
    </location>
</feature>
<name>F1KWU2_ASCSU</name>
<dbReference type="Pfam" id="PF00326">
    <property type="entry name" value="Peptidase_S9"/>
    <property type="match status" value="1"/>
</dbReference>
<dbReference type="PANTHER" id="PTHR42776:SF27">
    <property type="entry name" value="DIPEPTIDYL PEPTIDASE FAMILY MEMBER 6"/>
    <property type="match status" value="1"/>
</dbReference>
<dbReference type="InterPro" id="IPR001375">
    <property type="entry name" value="Peptidase_S9_cat"/>
</dbReference>
<dbReference type="InterPro" id="IPR029058">
    <property type="entry name" value="AB_hydrolase_fold"/>
</dbReference>
<dbReference type="Gene3D" id="3.40.50.1820">
    <property type="entry name" value="alpha/beta hydrolase"/>
    <property type="match status" value="1"/>
</dbReference>
<evidence type="ECO:0000256" key="2">
    <source>
        <dbReference type="SAM" id="SignalP"/>
    </source>
</evidence>
<feature type="chain" id="PRO_5003265691" evidence="2">
    <location>
        <begin position="21"/>
        <end position="730"/>
    </location>
</feature>
<organism evidence="4">
    <name type="scientific">Ascaris suum</name>
    <name type="common">Pig roundworm</name>
    <name type="synonym">Ascaris lumbricoides</name>
    <dbReference type="NCBI Taxonomy" id="6253"/>
    <lineage>
        <taxon>Eukaryota</taxon>
        <taxon>Metazoa</taxon>
        <taxon>Ecdysozoa</taxon>
        <taxon>Nematoda</taxon>
        <taxon>Chromadorea</taxon>
        <taxon>Rhabditida</taxon>
        <taxon>Spirurina</taxon>
        <taxon>Ascaridomorpha</taxon>
        <taxon>Ascaridoidea</taxon>
        <taxon>Ascarididae</taxon>
        <taxon>Ascaris</taxon>
    </lineage>
</organism>
<sequence>MGKSEHHLLVSLLFAATTVCEVIPRDLIFSSPEYSEVSLSPDGNTVGYLAHDKNGIRNFYTKCVTCSESRLITSEKTDIIDFQWTGVPNIIIFYVDNNGDENYRLYKLNITERDPPHKPYAICDKIGVKALIVANDKRHHKILVGLNDDGLIFHDIYEFDLLTDRMKIIMHNKRFAQPIYIDNDLQIRLAYQEKADGSTEYYRVSESADPRNLTSDESDWVLYLTVPQRDTLLTKPVGFSGDNKRVFWLWGMDTDLGQLVVHDFGHPEANEIIYTAKKAEIEYKYEEDIDDNDIFVHPIDKTILAITEFYHKPEIYVLNDTVKDDLEYLNNLHPNDSPIIVGISQDFRTWLITYLSDRIPYEFYFYRRPLKKAEFLFTTRPKLKGKKLCRMVGFEFVTRDNLTLQAYLSLPPNTELRKPSELKDPVQAAYAAKGLLPRRPQKMVVDVHGGPQHRERFGYTKRNVWLTSRGYGVLQVNFRGSRGFGKKLLNAGNGEWGRKMHYDLIDGVNFAIKNGIAKRSQIAIMGGSYGGYAALIGMTFTPNVFACGVDVVGPSNLITLLEAVPPYWLVIYNRITLMLGADKNTTEGRAFLRSRSPLFFADRVRKPLMILQGANDPRVARNESDQFVAALKANNIPVTYILYPDEGHGFRKPENALAQAGFVEKFLHGCIHGEYEEFNLRQHNSSAMVLSDAEGLYGTVEPDELGVLGDTPFTAPEIEGENDFRDTQSG</sequence>
<evidence type="ECO:0000256" key="1">
    <source>
        <dbReference type="ARBA" id="ARBA00022801"/>
    </source>
</evidence>
<dbReference type="GO" id="GO:0006508">
    <property type="term" value="P:proteolysis"/>
    <property type="evidence" value="ECO:0007669"/>
    <property type="project" value="InterPro"/>
</dbReference>
<accession>F1KWU2</accession>
<dbReference type="EMBL" id="JI167207">
    <property type="protein sequence ID" value="ADY42346.1"/>
    <property type="molecule type" value="mRNA"/>
</dbReference>
<dbReference type="PANTHER" id="PTHR42776">
    <property type="entry name" value="SERINE PEPTIDASE S9 FAMILY MEMBER"/>
    <property type="match status" value="1"/>
</dbReference>
<dbReference type="GO" id="GO:0004252">
    <property type="term" value="F:serine-type endopeptidase activity"/>
    <property type="evidence" value="ECO:0007669"/>
    <property type="project" value="TreeGrafter"/>
</dbReference>
<evidence type="ECO:0000313" key="4">
    <source>
        <dbReference type="EMBL" id="ADY42346.1"/>
    </source>
</evidence>
<evidence type="ECO:0000259" key="3">
    <source>
        <dbReference type="Pfam" id="PF00326"/>
    </source>
</evidence>
<feature type="domain" description="Peptidase S9 prolyl oligopeptidase catalytic" evidence="3">
    <location>
        <begin position="462"/>
        <end position="671"/>
    </location>
</feature>
<dbReference type="SUPFAM" id="SSF82171">
    <property type="entry name" value="DPP6 N-terminal domain-like"/>
    <property type="match status" value="1"/>
</dbReference>
<dbReference type="SUPFAM" id="SSF53474">
    <property type="entry name" value="alpha/beta-Hydrolases"/>
    <property type="match status" value="1"/>
</dbReference>
<reference evidence="4" key="1">
    <citation type="journal article" date="2011" name="Genome Res.">
        <title>Deep small RNA sequencing from the nematode Ascaris reveals conservation, functional diversification, and novel developmental profiles.</title>
        <authorList>
            <person name="Wang J."/>
            <person name="Czech B."/>
            <person name="Crunk A."/>
            <person name="Wallace A."/>
            <person name="Mitreva M."/>
            <person name="Hannon G.J."/>
            <person name="Davis R.E."/>
        </authorList>
    </citation>
    <scope>NUCLEOTIDE SEQUENCE</scope>
</reference>
<keyword evidence="2" id="KW-0732">Signal</keyword>